<keyword evidence="2" id="KW-0732">Signal</keyword>
<organism evidence="3 4">
    <name type="scientific">Hymenobacter nitidus</name>
    <dbReference type="NCBI Taxonomy" id="2880929"/>
    <lineage>
        <taxon>Bacteria</taxon>
        <taxon>Pseudomonadati</taxon>
        <taxon>Bacteroidota</taxon>
        <taxon>Cytophagia</taxon>
        <taxon>Cytophagales</taxon>
        <taxon>Hymenobacteraceae</taxon>
        <taxon>Hymenobacter</taxon>
    </lineage>
</organism>
<feature type="signal peptide" evidence="2">
    <location>
        <begin position="1"/>
        <end position="23"/>
    </location>
</feature>
<evidence type="ECO:0000313" key="3">
    <source>
        <dbReference type="EMBL" id="MCB2380030.1"/>
    </source>
</evidence>
<proteinExistence type="predicted"/>
<reference evidence="3" key="1">
    <citation type="submission" date="2021-10" db="EMBL/GenBank/DDBJ databases">
        <authorList>
            <person name="Dean J.D."/>
            <person name="Kim M.K."/>
            <person name="Newey C.N."/>
            <person name="Stoker T.S."/>
            <person name="Thompson D.W."/>
            <person name="Grose J.H."/>
        </authorList>
    </citation>
    <scope>NUCLEOTIDE SEQUENCE</scope>
    <source>
        <strain evidence="3">BT635</strain>
    </source>
</reference>
<dbReference type="EMBL" id="JAJADQ010000013">
    <property type="protein sequence ID" value="MCB2380030.1"/>
    <property type="molecule type" value="Genomic_DNA"/>
</dbReference>
<protein>
    <submittedName>
        <fullName evidence="3">Uncharacterized protein</fullName>
    </submittedName>
</protein>
<evidence type="ECO:0000256" key="1">
    <source>
        <dbReference type="SAM" id="MobiDB-lite"/>
    </source>
</evidence>
<gene>
    <name evidence="3" type="ORF">LGH70_20720</name>
</gene>
<evidence type="ECO:0000256" key="2">
    <source>
        <dbReference type="SAM" id="SignalP"/>
    </source>
</evidence>
<feature type="region of interest" description="Disordered" evidence="1">
    <location>
        <begin position="134"/>
        <end position="161"/>
    </location>
</feature>
<sequence length="161" mass="17825">MKLLKIAAAGLFALSLHTTTVQAQVNINITPPSWGPAVGPNTQYYYIPEVDGYYDVRDRQYVVQREGRWSRVRNAGYDTRTFHPVVVDYVGAQPWVRIEEYRTKYKGHPHGMPPGQAKKMRSGQTVIVNQNAVYEGNSGNGKGNGKGNGNGKGHGNGKNKH</sequence>
<keyword evidence="4" id="KW-1185">Reference proteome</keyword>
<name>A0ABS8ALB9_9BACT</name>
<comment type="caution">
    <text evidence="3">The sequence shown here is derived from an EMBL/GenBank/DDBJ whole genome shotgun (WGS) entry which is preliminary data.</text>
</comment>
<feature type="compositionally biased region" description="Gly residues" evidence="1">
    <location>
        <begin position="138"/>
        <end position="154"/>
    </location>
</feature>
<dbReference type="RefSeq" id="WP_226189664.1">
    <property type="nucleotide sequence ID" value="NZ_JAJADQ010000013.1"/>
</dbReference>
<feature type="chain" id="PRO_5046938341" evidence="2">
    <location>
        <begin position="24"/>
        <end position="161"/>
    </location>
</feature>
<dbReference type="Proteomes" id="UP001165297">
    <property type="component" value="Unassembled WGS sequence"/>
</dbReference>
<evidence type="ECO:0000313" key="4">
    <source>
        <dbReference type="Proteomes" id="UP001165297"/>
    </source>
</evidence>
<accession>A0ABS8ALB9</accession>